<dbReference type="GO" id="GO:0005615">
    <property type="term" value="C:extracellular space"/>
    <property type="evidence" value="ECO:0007669"/>
    <property type="project" value="TreeGrafter"/>
</dbReference>
<dbReference type="Pfam" id="PF00151">
    <property type="entry name" value="Lipase"/>
    <property type="match status" value="1"/>
</dbReference>
<reference evidence="7" key="1">
    <citation type="submission" date="2017-09" db="EMBL/GenBank/DDBJ databases">
        <title>Contemporary evolution of a Lepidopteran species, Heliothis virescens, in response to modern agricultural practices.</title>
        <authorList>
            <person name="Fritz M.L."/>
            <person name="Deyonke A.M."/>
            <person name="Papanicolaou A."/>
            <person name="Micinski S."/>
            <person name="Westbrook J."/>
            <person name="Gould F."/>
        </authorList>
    </citation>
    <scope>NUCLEOTIDE SEQUENCE [LARGE SCALE GENOMIC DNA]</scope>
    <source>
        <strain evidence="7">HvINT-</strain>
        <tissue evidence="7">Whole body</tissue>
    </source>
</reference>
<protein>
    <recommendedName>
        <fullName evidence="6">Lipase domain-containing protein</fullName>
    </recommendedName>
</protein>
<dbReference type="PANTHER" id="PTHR11610:SF150">
    <property type="entry name" value="FI01825P-RELATED"/>
    <property type="match status" value="1"/>
</dbReference>
<comment type="subcellular location">
    <subcellularLocation>
        <location evidence="1">Secreted</location>
    </subcellularLocation>
</comment>
<dbReference type="GO" id="GO:0016042">
    <property type="term" value="P:lipid catabolic process"/>
    <property type="evidence" value="ECO:0007669"/>
    <property type="project" value="TreeGrafter"/>
</dbReference>
<feature type="chain" id="PRO_5012946589" description="Lipase domain-containing protein" evidence="5">
    <location>
        <begin position="19"/>
        <end position="333"/>
    </location>
</feature>
<dbReference type="PRINTS" id="PR00821">
    <property type="entry name" value="TAGLIPASE"/>
</dbReference>
<evidence type="ECO:0000256" key="1">
    <source>
        <dbReference type="ARBA" id="ARBA00004613"/>
    </source>
</evidence>
<feature type="domain" description="Lipase" evidence="6">
    <location>
        <begin position="65"/>
        <end position="330"/>
    </location>
</feature>
<dbReference type="SUPFAM" id="SSF53474">
    <property type="entry name" value="alpha/beta-Hydrolases"/>
    <property type="match status" value="1"/>
</dbReference>
<gene>
    <name evidence="7" type="ORF">B5V51_13711</name>
</gene>
<evidence type="ECO:0000256" key="2">
    <source>
        <dbReference type="ARBA" id="ARBA00010701"/>
    </source>
</evidence>
<keyword evidence="5" id="KW-0732">Signal</keyword>
<evidence type="ECO:0000256" key="3">
    <source>
        <dbReference type="ARBA" id="ARBA00022525"/>
    </source>
</evidence>
<keyword evidence="3" id="KW-0964">Secreted</keyword>
<name>A0A2A4K841_HELVI</name>
<dbReference type="EMBL" id="NWSH01000080">
    <property type="protein sequence ID" value="PCG79822.1"/>
    <property type="molecule type" value="Genomic_DNA"/>
</dbReference>
<dbReference type="Gene3D" id="3.40.50.1820">
    <property type="entry name" value="alpha/beta hydrolase"/>
    <property type="match status" value="1"/>
</dbReference>
<sequence>MASSIAFGLVFIATVVSGLREDVISRPSPGPRYQYMSTPDGAELVDSWLTSSHLLLAARYNPAGDNAYHLFTRNNPTVSQPIPYGADAILQASHFDPHKKTVFIVHGWKNTPLSLFNVQMVHAYIAAEDVNLIMVDWSAGAAGDYMTSLLNVARSAEHVASYIQWLNSASGATLQNYHIVGHSLGGHQAGIIGRLLGGHVAYITSLDPAMPGWILNPNGFQPSDGVYTEVMHTNGGVFGKIAPVGDVDFYPNGGINMPGCGDNDCSHHRAIYYMAESLTSGGFTAHRCDDLAAALGGNCSQTDRLNMGGVHAKTGSTGIYFLTTNAGPPFSQY</sequence>
<comment type="similarity">
    <text evidence="2 4">Belongs to the AB hydrolase superfamily. Lipase family.</text>
</comment>
<evidence type="ECO:0000256" key="4">
    <source>
        <dbReference type="RuleBase" id="RU004262"/>
    </source>
</evidence>
<comment type="caution">
    <text evidence="7">The sequence shown here is derived from an EMBL/GenBank/DDBJ whole genome shotgun (WGS) entry which is preliminary data.</text>
</comment>
<dbReference type="InterPro" id="IPR029058">
    <property type="entry name" value="AB_hydrolase_fold"/>
</dbReference>
<proteinExistence type="inferred from homology"/>
<evidence type="ECO:0000313" key="7">
    <source>
        <dbReference type="EMBL" id="PCG79822.1"/>
    </source>
</evidence>
<dbReference type="GO" id="GO:0017171">
    <property type="term" value="F:serine hydrolase activity"/>
    <property type="evidence" value="ECO:0007669"/>
    <property type="project" value="TreeGrafter"/>
</dbReference>
<dbReference type="AlphaFoldDB" id="A0A2A4K841"/>
<dbReference type="InterPro" id="IPR033906">
    <property type="entry name" value="Lipase_N"/>
</dbReference>
<evidence type="ECO:0000259" key="6">
    <source>
        <dbReference type="Pfam" id="PF00151"/>
    </source>
</evidence>
<feature type="signal peptide" evidence="5">
    <location>
        <begin position="1"/>
        <end position="18"/>
    </location>
</feature>
<evidence type="ECO:0000256" key="5">
    <source>
        <dbReference type="SAM" id="SignalP"/>
    </source>
</evidence>
<dbReference type="InterPro" id="IPR000734">
    <property type="entry name" value="TAG_lipase"/>
</dbReference>
<dbReference type="GO" id="GO:0016298">
    <property type="term" value="F:lipase activity"/>
    <property type="evidence" value="ECO:0007669"/>
    <property type="project" value="InterPro"/>
</dbReference>
<organism evidence="7">
    <name type="scientific">Heliothis virescens</name>
    <name type="common">Tobacco budworm moth</name>
    <dbReference type="NCBI Taxonomy" id="7102"/>
    <lineage>
        <taxon>Eukaryota</taxon>
        <taxon>Metazoa</taxon>
        <taxon>Ecdysozoa</taxon>
        <taxon>Arthropoda</taxon>
        <taxon>Hexapoda</taxon>
        <taxon>Insecta</taxon>
        <taxon>Pterygota</taxon>
        <taxon>Neoptera</taxon>
        <taxon>Endopterygota</taxon>
        <taxon>Lepidoptera</taxon>
        <taxon>Glossata</taxon>
        <taxon>Ditrysia</taxon>
        <taxon>Noctuoidea</taxon>
        <taxon>Noctuidae</taxon>
        <taxon>Heliothinae</taxon>
        <taxon>Heliothis</taxon>
    </lineage>
</organism>
<accession>A0A2A4K841</accession>
<dbReference type="PANTHER" id="PTHR11610">
    <property type="entry name" value="LIPASE"/>
    <property type="match status" value="1"/>
</dbReference>
<dbReference type="CDD" id="cd00707">
    <property type="entry name" value="Pancreat_lipase_like"/>
    <property type="match status" value="1"/>
</dbReference>
<dbReference type="InterPro" id="IPR013818">
    <property type="entry name" value="Lipase"/>
</dbReference>